<protein>
    <submittedName>
        <fullName evidence="1">Uncharacterized protein</fullName>
    </submittedName>
</protein>
<organism evidence="1 2">
    <name type="scientific">Cellvibrio zantedeschiae</name>
    <dbReference type="NCBI Taxonomy" id="1237077"/>
    <lineage>
        <taxon>Bacteria</taxon>
        <taxon>Pseudomonadati</taxon>
        <taxon>Pseudomonadota</taxon>
        <taxon>Gammaproteobacteria</taxon>
        <taxon>Cellvibrionales</taxon>
        <taxon>Cellvibrionaceae</taxon>
        <taxon>Cellvibrio</taxon>
    </lineage>
</organism>
<dbReference type="Proteomes" id="UP000619761">
    <property type="component" value="Unassembled WGS sequence"/>
</dbReference>
<dbReference type="EMBL" id="BMYZ01000001">
    <property type="protein sequence ID" value="GGY66262.1"/>
    <property type="molecule type" value="Genomic_DNA"/>
</dbReference>
<dbReference type="RefSeq" id="WP_189416181.1">
    <property type="nucleotide sequence ID" value="NZ_BMYZ01000001.1"/>
</dbReference>
<comment type="caution">
    <text evidence="1">The sequence shown here is derived from an EMBL/GenBank/DDBJ whole genome shotgun (WGS) entry which is preliminary data.</text>
</comment>
<keyword evidence="2" id="KW-1185">Reference proteome</keyword>
<gene>
    <name evidence="1" type="ORF">GCM10011613_07720</name>
</gene>
<evidence type="ECO:0000313" key="1">
    <source>
        <dbReference type="EMBL" id="GGY66262.1"/>
    </source>
</evidence>
<proteinExistence type="predicted"/>
<accession>A0ABQ3AS94</accession>
<evidence type="ECO:0000313" key="2">
    <source>
        <dbReference type="Proteomes" id="UP000619761"/>
    </source>
</evidence>
<name>A0ABQ3AS94_9GAMM</name>
<reference evidence="2" key="1">
    <citation type="journal article" date="2019" name="Int. J. Syst. Evol. Microbiol.">
        <title>The Global Catalogue of Microorganisms (GCM) 10K type strain sequencing project: providing services to taxonomists for standard genome sequencing and annotation.</title>
        <authorList>
            <consortium name="The Broad Institute Genomics Platform"/>
            <consortium name="The Broad Institute Genome Sequencing Center for Infectious Disease"/>
            <person name="Wu L."/>
            <person name="Ma J."/>
        </authorList>
    </citation>
    <scope>NUCLEOTIDE SEQUENCE [LARGE SCALE GENOMIC DNA]</scope>
    <source>
        <strain evidence="2">KCTC 32239</strain>
    </source>
</reference>
<sequence>MLLDELEITVSENCEDSLRLDKTLELELLVTALELAEELMLLELVVAVLTGAVVDVEGLEPPPPHACNTVINVAKKSQ</sequence>